<keyword evidence="4 6" id="KW-0694">RNA-binding</keyword>
<dbReference type="SMART" id="SM00360">
    <property type="entry name" value="RRM"/>
    <property type="match status" value="1"/>
</dbReference>
<dbReference type="eggNOG" id="KOG0130">
    <property type="taxonomic scope" value="Eukaryota"/>
</dbReference>
<dbReference type="GeneID" id="25031989"/>
<evidence type="ECO:0000256" key="1">
    <source>
        <dbReference type="ARBA" id="ARBA00004123"/>
    </source>
</evidence>
<gene>
    <name evidence="9" type="ORF">SOCG_03015</name>
</gene>
<dbReference type="Proteomes" id="UP000016088">
    <property type="component" value="Unassembled WGS sequence"/>
</dbReference>
<dbReference type="InterPro" id="IPR008111">
    <property type="entry name" value="RNA-bd_8"/>
</dbReference>
<evidence type="ECO:0000313" key="9">
    <source>
        <dbReference type="EMBL" id="EPX73797.1"/>
    </source>
</evidence>
<proteinExistence type="predicted"/>
<dbReference type="CDD" id="cd12324">
    <property type="entry name" value="RRM_RBM8"/>
    <property type="match status" value="1"/>
</dbReference>
<dbReference type="RefSeq" id="XP_013016959.1">
    <property type="nucleotide sequence ID" value="XM_013161505.1"/>
</dbReference>
<evidence type="ECO:0000256" key="3">
    <source>
        <dbReference type="ARBA" id="ARBA00022490"/>
    </source>
</evidence>
<evidence type="ECO:0000259" key="8">
    <source>
        <dbReference type="PROSITE" id="PS50102"/>
    </source>
</evidence>
<dbReference type="OrthoDB" id="15688at2759"/>
<dbReference type="InterPro" id="IPR000504">
    <property type="entry name" value="RRM_dom"/>
</dbReference>
<organism evidence="9 10">
    <name type="scientific">Schizosaccharomyces octosporus (strain yFS286)</name>
    <name type="common">Fission yeast</name>
    <name type="synonym">Octosporomyces octosporus</name>
    <dbReference type="NCBI Taxonomy" id="483514"/>
    <lineage>
        <taxon>Eukaryota</taxon>
        <taxon>Fungi</taxon>
        <taxon>Dikarya</taxon>
        <taxon>Ascomycota</taxon>
        <taxon>Taphrinomycotina</taxon>
        <taxon>Schizosaccharomycetes</taxon>
        <taxon>Schizosaccharomycetales</taxon>
        <taxon>Schizosaccharomycetaceae</taxon>
        <taxon>Schizosaccharomyces</taxon>
    </lineage>
</organism>
<comment type="subcellular location">
    <subcellularLocation>
        <location evidence="2">Cytoplasm</location>
    </subcellularLocation>
    <subcellularLocation>
        <location evidence="1">Nucleus</location>
    </subcellularLocation>
</comment>
<evidence type="ECO:0000256" key="4">
    <source>
        <dbReference type="ARBA" id="ARBA00022884"/>
    </source>
</evidence>
<evidence type="ECO:0000256" key="5">
    <source>
        <dbReference type="ARBA" id="ARBA00023242"/>
    </source>
</evidence>
<keyword evidence="5" id="KW-0539">Nucleus</keyword>
<feature type="region of interest" description="Disordered" evidence="7">
    <location>
        <begin position="93"/>
        <end position="125"/>
    </location>
</feature>
<sequence>MSQQARPAKSVEGYIIIVTGLHPETSEEQLEDLFADFGPVKNLHLNLDRRTGYVKGYALIEYAKLEQAEDAVRQTSLMLLERKLEVDFAFLEPPSRPRRSSLDSRSRSPSPRPSRDDRDINMEVS</sequence>
<protein>
    <submittedName>
        <fullName evidence="9">RNA-binding protein</fullName>
    </submittedName>
</protein>
<dbReference type="AlphaFoldDB" id="S9Q0S9"/>
<feature type="compositionally biased region" description="Basic and acidic residues" evidence="7">
    <location>
        <begin position="113"/>
        <end position="125"/>
    </location>
</feature>
<evidence type="ECO:0000256" key="7">
    <source>
        <dbReference type="SAM" id="MobiDB-lite"/>
    </source>
</evidence>
<dbReference type="PROSITE" id="PS50102">
    <property type="entry name" value="RRM"/>
    <property type="match status" value="1"/>
</dbReference>
<accession>S9Q0S9</accession>
<keyword evidence="10" id="KW-1185">Reference proteome</keyword>
<keyword evidence="3" id="KW-0963">Cytoplasm</keyword>
<dbReference type="OMA" id="ESEMQTH"/>
<name>S9Q0S9_SCHOY</name>
<dbReference type="GO" id="GO:0006396">
    <property type="term" value="P:RNA processing"/>
    <property type="evidence" value="ECO:0007669"/>
    <property type="project" value="InterPro"/>
</dbReference>
<dbReference type="Gene3D" id="3.30.70.330">
    <property type="match status" value="1"/>
</dbReference>
<dbReference type="InterPro" id="IPR012677">
    <property type="entry name" value="Nucleotide-bd_a/b_plait_sf"/>
</dbReference>
<dbReference type="PANTHER" id="PTHR45894">
    <property type="entry name" value="RNA-BINDING PROTEIN 8A"/>
    <property type="match status" value="1"/>
</dbReference>
<dbReference type="GO" id="GO:0003729">
    <property type="term" value="F:mRNA binding"/>
    <property type="evidence" value="ECO:0007669"/>
    <property type="project" value="InterPro"/>
</dbReference>
<evidence type="ECO:0000256" key="2">
    <source>
        <dbReference type="ARBA" id="ARBA00004496"/>
    </source>
</evidence>
<reference evidence="9 10" key="1">
    <citation type="journal article" date="2011" name="Science">
        <title>Comparative functional genomics of the fission yeasts.</title>
        <authorList>
            <person name="Rhind N."/>
            <person name="Chen Z."/>
            <person name="Yassour M."/>
            <person name="Thompson D.A."/>
            <person name="Haas B.J."/>
            <person name="Habib N."/>
            <person name="Wapinski I."/>
            <person name="Roy S."/>
            <person name="Lin M.F."/>
            <person name="Heiman D.I."/>
            <person name="Young S.K."/>
            <person name="Furuya K."/>
            <person name="Guo Y."/>
            <person name="Pidoux A."/>
            <person name="Chen H.M."/>
            <person name="Robbertse B."/>
            <person name="Goldberg J.M."/>
            <person name="Aoki K."/>
            <person name="Bayne E.H."/>
            <person name="Berlin A.M."/>
            <person name="Desjardins C.A."/>
            <person name="Dobbs E."/>
            <person name="Dukaj L."/>
            <person name="Fan L."/>
            <person name="FitzGerald M.G."/>
            <person name="French C."/>
            <person name="Gujja S."/>
            <person name="Hansen K."/>
            <person name="Keifenheim D."/>
            <person name="Levin J.Z."/>
            <person name="Mosher R.A."/>
            <person name="Mueller C.A."/>
            <person name="Pfiffner J."/>
            <person name="Priest M."/>
            <person name="Russ C."/>
            <person name="Smialowska A."/>
            <person name="Swoboda P."/>
            <person name="Sykes S.M."/>
            <person name="Vaughn M."/>
            <person name="Vengrova S."/>
            <person name="Yoder R."/>
            <person name="Zeng Q."/>
            <person name="Allshire R."/>
            <person name="Baulcombe D."/>
            <person name="Birren B.W."/>
            <person name="Brown W."/>
            <person name="Ekwall K."/>
            <person name="Kellis M."/>
            <person name="Leatherwood J."/>
            <person name="Levin H."/>
            <person name="Margalit H."/>
            <person name="Martienssen R."/>
            <person name="Nieduszynski C.A."/>
            <person name="Spatafora J.W."/>
            <person name="Friedman N."/>
            <person name="Dalgaard J.Z."/>
            <person name="Baumann P."/>
            <person name="Niki H."/>
            <person name="Regev A."/>
            <person name="Nusbaum C."/>
        </authorList>
    </citation>
    <scope>NUCLEOTIDE SEQUENCE [LARGE SCALE GENOMIC DNA]</scope>
    <source>
        <strain evidence="10">yFS286</strain>
    </source>
</reference>
<evidence type="ECO:0000256" key="6">
    <source>
        <dbReference type="PROSITE-ProRule" id="PRU00176"/>
    </source>
</evidence>
<dbReference type="VEuPathDB" id="FungiDB:SOCG_03015"/>
<evidence type="ECO:0000313" key="10">
    <source>
        <dbReference type="Proteomes" id="UP000016088"/>
    </source>
</evidence>
<dbReference type="GO" id="GO:0035145">
    <property type="term" value="C:exon-exon junction complex"/>
    <property type="evidence" value="ECO:0007669"/>
    <property type="project" value="EnsemblFungi"/>
</dbReference>
<dbReference type="InterPro" id="IPR033744">
    <property type="entry name" value="RRM_RBM8"/>
</dbReference>
<dbReference type="HOGENOM" id="CLU_012062_18_3_1"/>
<feature type="domain" description="RRM" evidence="8">
    <location>
        <begin position="14"/>
        <end position="91"/>
    </location>
</feature>
<dbReference type="Pfam" id="PF00076">
    <property type="entry name" value="RRM_1"/>
    <property type="match status" value="1"/>
</dbReference>
<dbReference type="InterPro" id="IPR035979">
    <property type="entry name" value="RBD_domain_sf"/>
</dbReference>
<dbReference type="SUPFAM" id="SSF54928">
    <property type="entry name" value="RNA-binding domain, RBD"/>
    <property type="match status" value="1"/>
</dbReference>
<dbReference type="GO" id="GO:0005737">
    <property type="term" value="C:cytoplasm"/>
    <property type="evidence" value="ECO:0007669"/>
    <property type="project" value="UniProtKB-SubCell"/>
</dbReference>
<dbReference type="EMBL" id="KE503206">
    <property type="protein sequence ID" value="EPX73797.1"/>
    <property type="molecule type" value="Genomic_DNA"/>
</dbReference>